<keyword evidence="2" id="KW-1185">Reference proteome</keyword>
<name>A0ABT9J1E4_9BACL</name>
<proteinExistence type="predicted"/>
<protein>
    <recommendedName>
        <fullName evidence="3">Spore coat protein</fullName>
    </recommendedName>
</protein>
<comment type="caution">
    <text evidence="1">The sequence shown here is derived from an EMBL/GenBank/DDBJ whole genome shotgun (WGS) entry which is preliminary data.</text>
</comment>
<evidence type="ECO:0008006" key="3">
    <source>
        <dbReference type="Google" id="ProtNLM"/>
    </source>
</evidence>
<gene>
    <name evidence="1" type="ORF">Q5Y73_15100</name>
</gene>
<reference evidence="1 2" key="1">
    <citation type="submission" date="2023-08" db="EMBL/GenBank/DDBJ databases">
        <authorList>
            <person name="Park J.-S."/>
        </authorList>
    </citation>
    <scope>NUCLEOTIDE SEQUENCE [LARGE SCALE GENOMIC DNA]</scope>
    <source>
        <strain evidence="1 2">2205SS18-9</strain>
    </source>
</reference>
<sequence>MGFFDKTICDCCVCPMQGVMQQITDLGVFIDTTSGNQTVVGQIISADNFIANTSEGSVPICNVTGIGGTLGSVDINEITLKPISIDNKGECRCCEDPATNELQSLTNEEVEIEYVGGSNPIPVTGIVSRVGEGIVILAFTFDPTSINRIISTCQITRINPNR</sequence>
<dbReference type="Proteomes" id="UP001231941">
    <property type="component" value="Unassembled WGS sequence"/>
</dbReference>
<evidence type="ECO:0000313" key="2">
    <source>
        <dbReference type="Proteomes" id="UP001231941"/>
    </source>
</evidence>
<dbReference type="EMBL" id="JAVAMP010000008">
    <property type="protein sequence ID" value="MDP5275434.1"/>
    <property type="molecule type" value="Genomic_DNA"/>
</dbReference>
<dbReference type="RefSeq" id="WP_305992746.1">
    <property type="nucleotide sequence ID" value="NZ_JAVAMP010000008.1"/>
</dbReference>
<accession>A0ABT9J1E4</accession>
<organism evidence="1 2">
    <name type="scientific">Chengkuizengella axinellae</name>
    <dbReference type="NCBI Taxonomy" id="3064388"/>
    <lineage>
        <taxon>Bacteria</taxon>
        <taxon>Bacillati</taxon>
        <taxon>Bacillota</taxon>
        <taxon>Bacilli</taxon>
        <taxon>Bacillales</taxon>
        <taxon>Paenibacillaceae</taxon>
        <taxon>Chengkuizengella</taxon>
    </lineage>
</organism>
<evidence type="ECO:0000313" key="1">
    <source>
        <dbReference type="EMBL" id="MDP5275434.1"/>
    </source>
</evidence>